<keyword evidence="20" id="KW-1185">Reference proteome</keyword>
<feature type="signal peptide" evidence="17">
    <location>
        <begin position="1"/>
        <end position="26"/>
    </location>
</feature>
<gene>
    <name evidence="19" type="ORF">KC19_7G044500</name>
</gene>
<evidence type="ECO:0000256" key="7">
    <source>
        <dbReference type="ARBA" id="ARBA00022723"/>
    </source>
</evidence>
<dbReference type="Proteomes" id="UP000822688">
    <property type="component" value="Chromosome 7"/>
</dbReference>
<evidence type="ECO:0000256" key="8">
    <source>
        <dbReference type="ARBA" id="ARBA00022771"/>
    </source>
</evidence>
<evidence type="ECO:0000256" key="13">
    <source>
        <dbReference type="ARBA" id="ARBA00024209"/>
    </source>
</evidence>
<protein>
    <recommendedName>
        <fullName evidence="4">RING-type E3 ubiquitin transferase</fullName>
        <ecNumber evidence="4">2.3.2.27</ecNumber>
    </recommendedName>
</protein>
<reference evidence="19" key="1">
    <citation type="submission" date="2020-06" db="EMBL/GenBank/DDBJ databases">
        <title>WGS assembly of Ceratodon purpureus strain R40.</title>
        <authorList>
            <person name="Carey S.B."/>
            <person name="Jenkins J."/>
            <person name="Shu S."/>
            <person name="Lovell J.T."/>
            <person name="Sreedasyam A."/>
            <person name="Maumus F."/>
            <person name="Tiley G.P."/>
            <person name="Fernandez-Pozo N."/>
            <person name="Barry K."/>
            <person name="Chen C."/>
            <person name="Wang M."/>
            <person name="Lipzen A."/>
            <person name="Daum C."/>
            <person name="Saski C.A."/>
            <person name="Payton A.C."/>
            <person name="Mcbreen J.C."/>
            <person name="Conrad R.E."/>
            <person name="Kollar L.M."/>
            <person name="Olsson S."/>
            <person name="Huttunen S."/>
            <person name="Landis J.B."/>
            <person name="Wickett N.J."/>
            <person name="Johnson M.G."/>
            <person name="Rensing S.A."/>
            <person name="Grimwood J."/>
            <person name="Schmutz J."/>
            <person name="Mcdaniel S.F."/>
        </authorList>
    </citation>
    <scope>NUCLEOTIDE SEQUENCE</scope>
    <source>
        <strain evidence="19">R40</strain>
    </source>
</reference>
<dbReference type="EMBL" id="CM026428">
    <property type="protein sequence ID" value="KAG0566188.1"/>
    <property type="molecule type" value="Genomic_DNA"/>
</dbReference>
<dbReference type="PROSITE" id="PS50089">
    <property type="entry name" value="ZF_RING_2"/>
    <property type="match status" value="1"/>
</dbReference>
<feature type="chain" id="PRO_5035941931" description="RING-type E3 ubiquitin transferase" evidence="17">
    <location>
        <begin position="27"/>
        <end position="405"/>
    </location>
</feature>
<evidence type="ECO:0000256" key="12">
    <source>
        <dbReference type="ARBA" id="ARBA00023136"/>
    </source>
</evidence>
<keyword evidence="5" id="KW-0808">Transferase</keyword>
<proteinExistence type="inferred from homology"/>
<dbReference type="Pfam" id="PF13639">
    <property type="entry name" value="zf-RING_2"/>
    <property type="match status" value="1"/>
</dbReference>
<keyword evidence="17" id="KW-0732">Signal</keyword>
<accession>A0A8T0H7K6</accession>
<evidence type="ECO:0000256" key="2">
    <source>
        <dbReference type="ARBA" id="ARBA00004167"/>
    </source>
</evidence>
<evidence type="ECO:0000256" key="6">
    <source>
        <dbReference type="ARBA" id="ARBA00022692"/>
    </source>
</evidence>
<evidence type="ECO:0000256" key="11">
    <source>
        <dbReference type="ARBA" id="ARBA00022989"/>
    </source>
</evidence>
<dbReference type="GO" id="GO:0061630">
    <property type="term" value="F:ubiquitin protein ligase activity"/>
    <property type="evidence" value="ECO:0007669"/>
    <property type="project" value="UniProtKB-EC"/>
</dbReference>
<comment type="catalytic activity">
    <reaction evidence="1">
        <text>S-ubiquitinyl-[E2 ubiquitin-conjugating enzyme]-L-cysteine + [acceptor protein]-L-lysine = [E2 ubiquitin-conjugating enzyme]-L-cysteine + N(6)-ubiquitinyl-[acceptor protein]-L-lysine.</text>
        <dbReference type="EC" id="2.3.2.27"/>
    </reaction>
</comment>
<keyword evidence="9" id="KW-0833">Ubl conjugation pathway</keyword>
<evidence type="ECO:0000256" key="9">
    <source>
        <dbReference type="ARBA" id="ARBA00022786"/>
    </source>
</evidence>
<comment type="caution">
    <text evidence="19">The sequence shown here is derived from an EMBL/GenBank/DDBJ whole genome shotgun (WGS) entry which is preliminary data.</text>
</comment>
<dbReference type="FunFam" id="3.30.40.10:FF:000187">
    <property type="entry name" value="E3 ubiquitin-protein ligase ATL6"/>
    <property type="match status" value="1"/>
</dbReference>
<dbReference type="SUPFAM" id="SSF57850">
    <property type="entry name" value="RING/U-box"/>
    <property type="match status" value="1"/>
</dbReference>
<evidence type="ECO:0000313" key="20">
    <source>
        <dbReference type="Proteomes" id="UP000822688"/>
    </source>
</evidence>
<keyword evidence="8 14" id="KW-0863">Zinc-finger</keyword>
<keyword evidence="10" id="KW-0862">Zinc</keyword>
<dbReference type="AlphaFoldDB" id="A0A8T0H7K6"/>
<dbReference type="InterPro" id="IPR001841">
    <property type="entry name" value="Znf_RING"/>
</dbReference>
<evidence type="ECO:0000256" key="10">
    <source>
        <dbReference type="ARBA" id="ARBA00022833"/>
    </source>
</evidence>
<keyword evidence="7" id="KW-0479">Metal-binding</keyword>
<organism evidence="19 20">
    <name type="scientific">Ceratodon purpureus</name>
    <name type="common">Fire moss</name>
    <name type="synonym">Dicranum purpureum</name>
    <dbReference type="NCBI Taxonomy" id="3225"/>
    <lineage>
        <taxon>Eukaryota</taxon>
        <taxon>Viridiplantae</taxon>
        <taxon>Streptophyta</taxon>
        <taxon>Embryophyta</taxon>
        <taxon>Bryophyta</taxon>
        <taxon>Bryophytina</taxon>
        <taxon>Bryopsida</taxon>
        <taxon>Dicranidae</taxon>
        <taxon>Pseudoditrichales</taxon>
        <taxon>Ditrichaceae</taxon>
        <taxon>Ceratodon</taxon>
    </lineage>
</organism>
<dbReference type="Gene3D" id="3.30.40.10">
    <property type="entry name" value="Zinc/RING finger domain, C3HC4 (zinc finger)"/>
    <property type="match status" value="1"/>
</dbReference>
<feature type="domain" description="RING-type" evidence="18">
    <location>
        <begin position="142"/>
        <end position="184"/>
    </location>
</feature>
<dbReference type="SMART" id="SM00184">
    <property type="entry name" value="RING"/>
    <property type="match status" value="1"/>
</dbReference>
<keyword evidence="6 16" id="KW-0812">Transmembrane</keyword>
<dbReference type="PANTHER" id="PTHR45768:SF18">
    <property type="entry name" value="RING-H2 FINGER PROTEIN ATL47-RELATED"/>
    <property type="match status" value="1"/>
</dbReference>
<evidence type="ECO:0000256" key="16">
    <source>
        <dbReference type="SAM" id="Phobius"/>
    </source>
</evidence>
<feature type="region of interest" description="Disordered" evidence="15">
    <location>
        <begin position="228"/>
        <end position="258"/>
    </location>
</feature>
<dbReference type="EC" id="2.3.2.27" evidence="4"/>
<dbReference type="GO" id="GO:0008270">
    <property type="term" value="F:zinc ion binding"/>
    <property type="evidence" value="ECO:0007669"/>
    <property type="project" value="UniProtKB-KW"/>
</dbReference>
<dbReference type="CDD" id="cd16461">
    <property type="entry name" value="RING-H2_EL5-like"/>
    <property type="match status" value="1"/>
</dbReference>
<evidence type="ECO:0000256" key="17">
    <source>
        <dbReference type="SAM" id="SignalP"/>
    </source>
</evidence>
<evidence type="ECO:0000259" key="18">
    <source>
        <dbReference type="PROSITE" id="PS50089"/>
    </source>
</evidence>
<name>A0A8T0H7K6_CERPU</name>
<keyword evidence="12 16" id="KW-0472">Membrane</keyword>
<dbReference type="PANTHER" id="PTHR45768">
    <property type="entry name" value="E3 UBIQUITIN-PROTEIN LIGASE RNF13-LIKE"/>
    <property type="match status" value="1"/>
</dbReference>
<evidence type="ECO:0000256" key="5">
    <source>
        <dbReference type="ARBA" id="ARBA00022679"/>
    </source>
</evidence>
<evidence type="ECO:0000256" key="15">
    <source>
        <dbReference type="SAM" id="MobiDB-lite"/>
    </source>
</evidence>
<comment type="similarity">
    <text evidence="13">Belongs to the RING-type zinc finger family. ATL subfamily.</text>
</comment>
<evidence type="ECO:0000313" key="19">
    <source>
        <dbReference type="EMBL" id="KAG0566188.1"/>
    </source>
</evidence>
<comment type="pathway">
    <text evidence="3">Protein modification; protein ubiquitination.</text>
</comment>
<keyword evidence="11 16" id="KW-1133">Transmembrane helix</keyword>
<feature type="transmembrane region" description="Helical" evidence="16">
    <location>
        <begin position="58"/>
        <end position="80"/>
    </location>
</feature>
<evidence type="ECO:0000256" key="14">
    <source>
        <dbReference type="PROSITE-ProRule" id="PRU00175"/>
    </source>
</evidence>
<evidence type="ECO:0000256" key="3">
    <source>
        <dbReference type="ARBA" id="ARBA00004906"/>
    </source>
</evidence>
<dbReference type="InterPro" id="IPR013083">
    <property type="entry name" value="Znf_RING/FYVE/PHD"/>
</dbReference>
<evidence type="ECO:0000256" key="4">
    <source>
        <dbReference type="ARBA" id="ARBA00012483"/>
    </source>
</evidence>
<comment type="subcellular location">
    <subcellularLocation>
        <location evidence="2">Membrane</location>
        <topology evidence="2">Single-pass membrane protein</topology>
    </subcellularLocation>
</comment>
<evidence type="ECO:0000256" key="1">
    <source>
        <dbReference type="ARBA" id="ARBA00000900"/>
    </source>
</evidence>
<dbReference type="OrthoDB" id="8062037at2759"/>
<sequence length="405" mass="44080">MSASVSGIRRSSTLLALSGLSMVAEAATAMAPESPVPMNITASPRYMEPVRLVQFNPALAAVAVGMILSCFLVGFATGYLKKCIRPAEADPEDEVVQRRGRRAGGPAPKSQCGLDQEILDALPRFQYKDLPADEQVRKYFDCSVCLAAFDANDNLRLLPECSHVFHSDCIDAWFLSHNTCPLCRACLAPHVEKPSGEEREGDAEDGERVEIRVPESFDVVEVVISGGAEQAGRSQSTPISESLRDRTGGAPMANPSTVEERERVLAHLFLRSTDSVGSFKPAVRVVTAPEKAAALASIRRSNSAGTDLQQFHPNYVVDSEGTQHNRNYQTHAIDVEEFLLKDYRGAQAQPSASSSRHPVTPTQYWLPQGMETGASSMIQPTSRLDSHLVQSARWSSPNLRQFAPA</sequence>
<dbReference type="GO" id="GO:0016020">
    <property type="term" value="C:membrane"/>
    <property type="evidence" value="ECO:0007669"/>
    <property type="project" value="UniProtKB-SubCell"/>
</dbReference>